<evidence type="ECO:0000256" key="3">
    <source>
        <dbReference type="ARBA" id="ARBA00022989"/>
    </source>
</evidence>
<comment type="caution">
    <text evidence="8">The sequence shown here is derived from an EMBL/GenBank/DDBJ whole genome shotgun (WGS) entry which is preliminary data.</text>
</comment>
<feature type="compositionally biased region" description="Basic and acidic residues" evidence="6">
    <location>
        <begin position="1"/>
        <end position="23"/>
    </location>
</feature>
<evidence type="ECO:0000256" key="5">
    <source>
        <dbReference type="SAM" id="Coils"/>
    </source>
</evidence>
<evidence type="ECO:0000256" key="1">
    <source>
        <dbReference type="ARBA" id="ARBA00004167"/>
    </source>
</evidence>
<keyword evidence="4 7" id="KW-0472">Membrane</keyword>
<feature type="transmembrane region" description="Helical" evidence="7">
    <location>
        <begin position="466"/>
        <end position="487"/>
    </location>
</feature>
<feature type="compositionally biased region" description="Basic residues" evidence="6">
    <location>
        <begin position="773"/>
        <end position="784"/>
    </location>
</feature>
<accession>A0A8J5JBH8</accession>
<keyword evidence="2 7" id="KW-0812">Transmembrane</keyword>
<dbReference type="PANTHER" id="PTHR12883:SF0">
    <property type="entry name" value="PAT COMPLEX SUBUNIT CCDC47"/>
    <property type="match status" value="1"/>
</dbReference>
<keyword evidence="5" id="KW-0175">Coiled coil</keyword>
<protein>
    <submittedName>
        <fullName evidence="8">Uncharacterized protein</fullName>
    </submittedName>
</protein>
<proteinExistence type="predicted"/>
<comment type="subcellular location">
    <subcellularLocation>
        <location evidence="1">Membrane</location>
        <topology evidence="1">Single-pass membrane protein</topology>
    </subcellularLocation>
</comment>
<sequence length="784" mass="89537">MDSKQHEQDPAAELGKESEESTRDASVAFLENQGAVVKTKSPSNAALLKAGLKTNLSPSEATAQLRVLCRKFAALTEKVKEETKVREAAEREVRRLKALLDKEASPVVASCRAETQAYVRELKETQDKLKRELRLEKEKNERVVAKALELEREKSALLTAQSQQTQTIPLRASISQQDSSLKHQSAWDKEQVNKIQVTLKLTIEELEEELSRKEEEIQTFRERSQRDRAGIKALEDEIRAKDDAQRAAQEARRQLEADLQQAQTEITNELENMQRIHDQAREDRAMRETLEQQLVTLGELNAALEQRSRALVRRLELSSTVTQECQDLKMQLRDAEVDNETLVQTIRHLKDEQFTREKDWKVRLESVHEEKAQVEQQVLELQEDLASLQAQNSLFSEWMLETMCWRKVGVLALLAMAMAFVHAQEADEFDVVEIQETTAPTPSHTMPARDFATLAKQFIPFQNPDYFVVEASSWGFGILFVLLFFIGKAQNRKIADKWLEEAEPVLRTQFSYTGSSVENGMGLIEESRSNFKYFCTGRRFLTRFVADLELKSRHDLMSRIYRIIVPTSDYLTIGVGLHGEDVDPFILGISKKLGFTALSKIFPELIETAKQVPVKEVPESMWVATDSTEIPKAALTHSIQASLNELEDFLEYIVITDMNKQLIIGMPKTQQHVLRVRFKLQAGSKKLDVPKALQLVFALVDGAGATIKLSPNAKHSAIKRRLKIKQAAEALESAKEDNISRRHAELNEKKQKEYESLSYEEQQKVDAKNEKRATRKRFNRKARI</sequence>
<evidence type="ECO:0000256" key="7">
    <source>
        <dbReference type="SAM" id="Phobius"/>
    </source>
</evidence>
<dbReference type="GO" id="GO:0005783">
    <property type="term" value="C:endoplasmic reticulum"/>
    <property type="evidence" value="ECO:0007669"/>
    <property type="project" value="InterPro"/>
</dbReference>
<reference evidence="8" key="1">
    <citation type="submission" date="2021-01" db="EMBL/GenBank/DDBJ databases">
        <title>Phytophthora aleatoria, a newly-described species from Pinus radiata is distinct from Phytophthora cactorum isolates based on comparative genomics.</title>
        <authorList>
            <person name="Mcdougal R."/>
            <person name="Panda P."/>
            <person name="Williams N."/>
            <person name="Studholme D.J."/>
        </authorList>
    </citation>
    <scope>NUCLEOTIDE SEQUENCE</scope>
    <source>
        <strain evidence="8">NZFS 4037</strain>
    </source>
</reference>
<feature type="region of interest" description="Disordered" evidence="6">
    <location>
        <begin position="735"/>
        <end position="784"/>
    </location>
</feature>
<evidence type="ECO:0000256" key="6">
    <source>
        <dbReference type="SAM" id="MobiDB-lite"/>
    </source>
</evidence>
<dbReference type="Proteomes" id="UP000709295">
    <property type="component" value="Unassembled WGS sequence"/>
</dbReference>
<dbReference type="AlphaFoldDB" id="A0A8J5JBH8"/>
<keyword evidence="3 7" id="KW-1133">Transmembrane helix</keyword>
<evidence type="ECO:0000313" key="8">
    <source>
        <dbReference type="EMBL" id="KAG6976237.1"/>
    </source>
</evidence>
<dbReference type="Pfam" id="PF07946">
    <property type="entry name" value="CCDC47"/>
    <property type="match status" value="1"/>
</dbReference>
<dbReference type="GO" id="GO:0016020">
    <property type="term" value="C:membrane"/>
    <property type="evidence" value="ECO:0007669"/>
    <property type="project" value="UniProtKB-SubCell"/>
</dbReference>
<dbReference type="GO" id="GO:0005509">
    <property type="term" value="F:calcium ion binding"/>
    <property type="evidence" value="ECO:0007669"/>
    <property type="project" value="InterPro"/>
</dbReference>
<dbReference type="EMBL" id="JAENGY010000037">
    <property type="protein sequence ID" value="KAG6976237.1"/>
    <property type="molecule type" value="Genomic_DNA"/>
</dbReference>
<feature type="region of interest" description="Disordered" evidence="6">
    <location>
        <begin position="1"/>
        <end position="26"/>
    </location>
</feature>
<keyword evidence="9" id="KW-1185">Reference proteome</keyword>
<evidence type="ECO:0000256" key="4">
    <source>
        <dbReference type="ARBA" id="ARBA00023136"/>
    </source>
</evidence>
<feature type="coiled-coil region" evidence="5">
    <location>
        <begin position="189"/>
        <end position="391"/>
    </location>
</feature>
<organism evidence="8 9">
    <name type="scientific">Phytophthora aleatoria</name>
    <dbReference type="NCBI Taxonomy" id="2496075"/>
    <lineage>
        <taxon>Eukaryota</taxon>
        <taxon>Sar</taxon>
        <taxon>Stramenopiles</taxon>
        <taxon>Oomycota</taxon>
        <taxon>Peronosporomycetes</taxon>
        <taxon>Peronosporales</taxon>
        <taxon>Peronosporaceae</taxon>
        <taxon>Phytophthora</taxon>
    </lineage>
</organism>
<name>A0A8J5JBH8_9STRA</name>
<evidence type="ECO:0000313" key="9">
    <source>
        <dbReference type="Proteomes" id="UP000709295"/>
    </source>
</evidence>
<feature type="compositionally biased region" description="Basic and acidic residues" evidence="6">
    <location>
        <begin position="735"/>
        <end position="772"/>
    </location>
</feature>
<gene>
    <name evidence="8" type="ORF">JG688_00001575</name>
</gene>
<dbReference type="PANTHER" id="PTHR12883">
    <property type="entry name" value="ADIPOCYTE-SPECIFIC PROTEIN 4-RELATED"/>
    <property type="match status" value="1"/>
</dbReference>
<evidence type="ECO:0000256" key="2">
    <source>
        <dbReference type="ARBA" id="ARBA00022692"/>
    </source>
</evidence>
<feature type="coiled-coil region" evidence="5">
    <location>
        <begin position="72"/>
        <end position="153"/>
    </location>
</feature>
<dbReference type="InterPro" id="IPR012879">
    <property type="entry name" value="CCDC47"/>
</dbReference>
<dbReference type="GO" id="GO:0032469">
    <property type="term" value="P:endoplasmic reticulum calcium ion homeostasis"/>
    <property type="evidence" value="ECO:0007669"/>
    <property type="project" value="InterPro"/>
</dbReference>